<comment type="caution">
    <text evidence="2">The sequence shown here is derived from an EMBL/GenBank/DDBJ whole genome shotgun (WGS) entry which is preliminary data.</text>
</comment>
<organism evidence="2 3">
    <name type="scientific">Trifolium medium</name>
    <dbReference type="NCBI Taxonomy" id="97028"/>
    <lineage>
        <taxon>Eukaryota</taxon>
        <taxon>Viridiplantae</taxon>
        <taxon>Streptophyta</taxon>
        <taxon>Embryophyta</taxon>
        <taxon>Tracheophyta</taxon>
        <taxon>Spermatophyta</taxon>
        <taxon>Magnoliopsida</taxon>
        <taxon>eudicotyledons</taxon>
        <taxon>Gunneridae</taxon>
        <taxon>Pentapetalae</taxon>
        <taxon>rosids</taxon>
        <taxon>fabids</taxon>
        <taxon>Fabales</taxon>
        <taxon>Fabaceae</taxon>
        <taxon>Papilionoideae</taxon>
        <taxon>50 kb inversion clade</taxon>
        <taxon>NPAAA clade</taxon>
        <taxon>Hologalegina</taxon>
        <taxon>IRL clade</taxon>
        <taxon>Trifolieae</taxon>
        <taxon>Trifolium</taxon>
    </lineage>
</organism>
<protein>
    <submittedName>
        <fullName evidence="2">Uncharacterized protein</fullName>
    </submittedName>
</protein>
<name>A0A392T4E7_9FABA</name>
<evidence type="ECO:0000313" key="3">
    <source>
        <dbReference type="Proteomes" id="UP000265520"/>
    </source>
</evidence>
<proteinExistence type="predicted"/>
<evidence type="ECO:0000313" key="2">
    <source>
        <dbReference type="EMBL" id="MCI55384.1"/>
    </source>
</evidence>
<dbReference type="AlphaFoldDB" id="A0A392T4E7"/>
<evidence type="ECO:0000256" key="1">
    <source>
        <dbReference type="SAM" id="MobiDB-lite"/>
    </source>
</evidence>
<reference evidence="2 3" key="1">
    <citation type="journal article" date="2018" name="Front. Plant Sci.">
        <title>Red Clover (Trifolium pratense) and Zigzag Clover (T. medium) - A Picture of Genomic Similarities and Differences.</title>
        <authorList>
            <person name="Dluhosova J."/>
            <person name="Istvanek J."/>
            <person name="Nedelnik J."/>
            <person name="Repkova J."/>
        </authorList>
    </citation>
    <scope>NUCLEOTIDE SEQUENCE [LARGE SCALE GENOMIC DNA]</scope>
    <source>
        <strain evidence="3">cv. 10/8</strain>
        <tissue evidence="2">Leaf</tissue>
    </source>
</reference>
<keyword evidence="3" id="KW-1185">Reference proteome</keyword>
<feature type="region of interest" description="Disordered" evidence="1">
    <location>
        <begin position="1"/>
        <end position="53"/>
    </location>
</feature>
<dbReference type="Proteomes" id="UP000265520">
    <property type="component" value="Unassembled WGS sequence"/>
</dbReference>
<sequence length="81" mass="8908">MVGNLTPDRLRTHVGQDSLVSSRKGDLSLPVKKCTMGESRGKNEPRRGDPRRQLVETSAQGIPRILDILHPPTLPRGVTIT</sequence>
<accession>A0A392T4E7</accession>
<dbReference type="EMBL" id="LXQA010495457">
    <property type="protein sequence ID" value="MCI55384.1"/>
    <property type="molecule type" value="Genomic_DNA"/>
</dbReference>
<feature type="compositionally biased region" description="Basic and acidic residues" evidence="1">
    <location>
        <begin position="39"/>
        <end position="53"/>
    </location>
</feature>